<keyword evidence="4" id="KW-1133">Transmembrane helix</keyword>
<evidence type="ECO:0000313" key="9">
    <source>
        <dbReference type="Proteomes" id="UP000019464"/>
    </source>
</evidence>
<proteinExistence type="inferred from homology"/>
<dbReference type="GO" id="GO:0015031">
    <property type="term" value="P:protein transport"/>
    <property type="evidence" value="ECO:0007669"/>
    <property type="project" value="UniProtKB-KW"/>
</dbReference>
<dbReference type="Proteomes" id="UP000019464">
    <property type="component" value="Unassembled WGS sequence"/>
</dbReference>
<evidence type="ECO:0000256" key="6">
    <source>
        <dbReference type="RuleBase" id="RU004057"/>
    </source>
</evidence>
<gene>
    <name evidence="8" type="ORF">D791_01993</name>
</gene>
<evidence type="ECO:0000256" key="4">
    <source>
        <dbReference type="ARBA" id="ARBA00022989"/>
    </source>
</evidence>
<dbReference type="Pfam" id="PF01618">
    <property type="entry name" value="MotA_ExbB"/>
    <property type="match status" value="1"/>
</dbReference>
<evidence type="ECO:0000256" key="1">
    <source>
        <dbReference type="ARBA" id="ARBA00004651"/>
    </source>
</evidence>
<name>W9V2N4_9GAMM</name>
<dbReference type="STRING" id="1229521.D791_01993"/>
<dbReference type="EMBL" id="AONB01000008">
    <property type="protein sequence ID" value="EXJ11206.1"/>
    <property type="molecule type" value="Genomic_DNA"/>
</dbReference>
<keyword evidence="9" id="KW-1185">Reference proteome</keyword>
<sequence length="52" mass="5942">MITTAAGLSIAIPALVMHRYFQRRVNTLVLTMEQEAVKLVEVIHGEREVNYE</sequence>
<accession>W9V2N4</accession>
<feature type="domain" description="MotA/TolQ/ExbB proton channel" evidence="7">
    <location>
        <begin position="1"/>
        <end position="33"/>
    </location>
</feature>
<reference evidence="9" key="1">
    <citation type="submission" date="2012-11" db="EMBL/GenBank/DDBJ databases">
        <authorList>
            <person name="Singh A."/>
            <person name="Pinnaka A.K."/>
            <person name="Vaidya B."/>
        </authorList>
    </citation>
    <scope>NUCLEOTIDE SEQUENCE [LARGE SCALE GENOMIC DNA]</scope>
    <source>
        <strain evidence="9">AK23</strain>
    </source>
</reference>
<dbReference type="AlphaFoldDB" id="W9V2N4"/>
<dbReference type="InterPro" id="IPR002898">
    <property type="entry name" value="MotA_ExbB_proton_chnl"/>
</dbReference>
<keyword evidence="5" id="KW-0472">Membrane</keyword>
<keyword evidence="2" id="KW-1003">Cell membrane</keyword>
<keyword evidence="6" id="KW-0813">Transport</keyword>
<evidence type="ECO:0000256" key="5">
    <source>
        <dbReference type="ARBA" id="ARBA00023136"/>
    </source>
</evidence>
<keyword evidence="6" id="KW-0653">Protein transport</keyword>
<comment type="caution">
    <text evidence="8">The sequence shown here is derived from an EMBL/GenBank/DDBJ whole genome shotgun (WGS) entry which is preliminary data.</text>
</comment>
<reference evidence="8 9" key="2">
    <citation type="journal article" date="2015" name="Syst. Appl. Microbiol.">
        <title>Nitrincola nitratireducens sp. nov. isolated from a haloalkaline crater lake.</title>
        <authorList>
            <person name="Singh A."/>
            <person name="Vaidya B."/>
            <person name="Tanuku N.R."/>
            <person name="Pinnaka A.K."/>
        </authorList>
    </citation>
    <scope>NUCLEOTIDE SEQUENCE [LARGE SCALE GENOMIC DNA]</scope>
    <source>
        <strain evidence="8 9">AK23</strain>
    </source>
</reference>
<keyword evidence="3" id="KW-0812">Transmembrane</keyword>
<evidence type="ECO:0000256" key="2">
    <source>
        <dbReference type="ARBA" id="ARBA00022475"/>
    </source>
</evidence>
<comment type="subcellular location">
    <subcellularLocation>
        <location evidence="1">Cell membrane</location>
        <topology evidence="1">Multi-pass membrane protein</topology>
    </subcellularLocation>
    <subcellularLocation>
        <location evidence="6">Membrane</location>
        <topology evidence="6">Multi-pass membrane protein</topology>
    </subcellularLocation>
</comment>
<evidence type="ECO:0000259" key="7">
    <source>
        <dbReference type="Pfam" id="PF01618"/>
    </source>
</evidence>
<comment type="similarity">
    <text evidence="6">Belongs to the exbB/tolQ family.</text>
</comment>
<evidence type="ECO:0000256" key="3">
    <source>
        <dbReference type="ARBA" id="ARBA00022692"/>
    </source>
</evidence>
<evidence type="ECO:0000313" key="8">
    <source>
        <dbReference type="EMBL" id="EXJ11206.1"/>
    </source>
</evidence>
<dbReference type="GO" id="GO:0005886">
    <property type="term" value="C:plasma membrane"/>
    <property type="evidence" value="ECO:0007669"/>
    <property type="project" value="UniProtKB-SubCell"/>
</dbReference>
<dbReference type="PATRIC" id="fig|1229521.3.peg.2018"/>
<protein>
    <submittedName>
        <fullName evidence="8">MotA/TolQ/ExbB proton channel family protein</fullName>
    </submittedName>
</protein>
<organism evidence="8 9">
    <name type="scientific">Nitrincola nitratireducens</name>
    <dbReference type="NCBI Taxonomy" id="1229521"/>
    <lineage>
        <taxon>Bacteria</taxon>
        <taxon>Pseudomonadati</taxon>
        <taxon>Pseudomonadota</taxon>
        <taxon>Gammaproteobacteria</taxon>
        <taxon>Oceanospirillales</taxon>
        <taxon>Oceanospirillaceae</taxon>
        <taxon>Nitrincola</taxon>
    </lineage>
</organism>